<sequence length="251" mass="28108">MEIKVDSTKRKNTAVALFGDSISKGLFLQEGKICRIGRNAAVIVAERYRLRIDNFSAFGQTLRKCREKRLFDTFLDNTGDFARKKAVIALGGNDCDYDWKKVSEDPFGYHLPNTPLPLFEEMLGEVTEKFKSHGLLPVFTSLPPVSSQRYFDNVICKKAEREQILKFFAGDVTNIARHQECYNAAILKCAAAHGCDFIDFRTEFLLKTDCADYISDDGIHPNAKGHLLIADIVSEYIDGKTAAGAGSFRFA</sequence>
<dbReference type="Proteomes" id="UP000824135">
    <property type="component" value="Unassembled WGS sequence"/>
</dbReference>
<dbReference type="GO" id="GO:0016787">
    <property type="term" value="F:hydrolase activity"/>
    <property type="evidence" value="ECO:0007669"/>
    <property type="project" value="UniProtKB-KW"/>
</dbReference>
<organism evidence="2 3">
    <name type="scientific">Candidatus Borkfalkia excrementavium</name>
    <dbReference type="NCBI Taxonomy" id="2838505"/>
    <lineage>
        <taxon>Bacteria</taxon>
        <taxon>Bacillati</taxon>
        <taxon>Bacillota</taxon>
        <taxon>Clostridia</taxon>
        <taxon>Christensenellales</taxon>
        <taxon>Christensenellaceae</taxon>
        <taxon>Candidatus Borkfalkia</taxon>
    </lineage>
</organism>
<comment type="caution">
    <text evidence="2">The sequence shown here is derived from an EMBL/GenBank/DDBJ whole genome shotgun (WGS) entry which is preliminary data.</text>
</comment>
<dbReference type="CDD" id="cd00229">
    <property type="entry name" value="SGNH_hydrolase"/>
    <property type="match status" value="1"/>
</dbReference>
<dbReference type="AlphaFoldDB" id="A0A9D1Z823"/>
<gene>
    <name evidence="2" type="ORF">H9728_02790</name>
</gene>
<protein>
    <submittedName>
        <fullName evidence="2">SGNH/GDSL hydrolase family protein</fullName>
    </submittedName>
</protein>
<dbReference type="EMBL" id="DXCO01000021">
    <property type="protein sequence ID" value="HIY77949.1"/>
    <property type="molecule type" value="Genomic_DNA"/>
</dbReference>
<keyword evidence="2" id="KW-0378">Hydrolase</keyword>
<dbReference type="SUPFAM" id="SSF52266">
    <property type="entry name" value="SGNH hydrolase"/>
    <property type="match status" value="1"/>
</dbReference>
<reference evidence="2" key="1">
    <citation type="journal article" date="2021" name="PeerJ">
        <title>Extensive microbial diversity within the chicken gut microbiome revealed by metagenomics and culture.</title>
        <authorList>
            <person name="Gilroy R."/>
            <person name="Ravi A."/>
            <person name="Getino M."/>
            <person name="Pursley I."/>
            <person name="Horton D.L."/>
            <person name="Alikhan N.F."/>
            <person name="Baker D."/>
            <person name="Gharbi K."/>
            <person name="Hall N."/>
            <person name="Watson M."/>
            <person name="Adriaenssens E.M."/>
            <person name="Foster-Nyarko E."/>
            <person name="Jarju S."/>
            <person name="Secka A."/>
            <person name="Antonio M."/>
            <person name="Oren A."/>
            <person name="Chaudhuri R.R."/>
            <person name="La Ragione R."/>
            <person name="Hildebrand F."/>
            <person name="Pallen M.J."/>
        </authorList>
    </citation>
    <scope>NUCLEOTIDE SEQUENCE</scope>
    <source>
        <strain evidence="2">CHK199-9574</strain>
    </source>
</reference>
<dbReference type="InterPro" id="IPR036514">
    <property type="entry name" value="SGNH_hydro_sf"/>
</dbReference>
<evidence type="ECO:0000313" key="2">
    <source>
        <dbReference type="EMBL" id="HIY77949.1"/>
    </source>
</evidence>
<evidence type="ECO:0000259" key="1">
    <source>
        <dbReference type="Pfam" id="PF13472"/>
    </source>
</evidence>
<name>A0A9D1Z823_9FIRM</name>
<evidence type="ECO:0000313" key="3">
    <source>
        <dbReference type="Proteomes" id="UP000824135"/>
    </source>
</evidence>
<dbReference type="InterPro" id="IPR013830">
    <property type="entry name" value="SGNH_hydro"/>
</dbReference>
<reference evidence="2" key="2">
    <citation type="submission" date="2021-04" db="EMBL/GenBank/DDBJ databases">
        <authorList>
            <person name="Gilroy R."/>
        </authorList>
    </citation>
    <scope>NUCLEOTIDE SEQUENCE</scope>
    <source>
        <strain evidence="2">CHK199-9574</strain>
    </source>
</reference>
<proteinExistence type="predicted"/>
<accession>A0A9D1Z823</accession>
<dbReference type="Gene3D" id="3.40.50.1110">
    <property type="entry name" value="SGNH hydrolase"/>
    <property type="match status" value="1"/>
</dbReference>
<dbReference type="Pfam" id="PF13472">
    <property type="entry name" value="Lipase_GDSL_2"/>
    <property type="match status" value="1"/>
</dbReference>
<feature type="domain" description="SGNH hydrolase-type esterase" evidence="1">
    <location>
        <begin position="17"/>
        <end position="226"/>
    </location>
</feature>